<name>A0ABU0LWN2_9HYPH</name>
<dbReference type="SUPFAM" id="SSF52283">
    <property type="entry name" value="Formate/glycerate dehydrogenase catalytic domain-like"/>
    <property type="match status" value="1"/>
</dbReference>
<evidence type="ECO:0000259" key="1">
    <source>
        <dbReference type="SMART" id="SM01003"/>
    </source>
</evidence>
<protein>
    <submittedName>
        <fullName evidence="2">NAD/NADP transhydrogenase alpha subunit</fullName>
    </submittedName>
</protein>
<evidence type="ECO:0000313" key="2">
    <source>
        <dbReference type="EMBL" id="MDQ0513106.1"/>
    </source>
</evidence>
<evidence type="ECO:0000313" key="3">
    <source>
        <dbReference type="Proteomes" id="UP001235094"/>
    </source>
</evidence>
<accession>A0ABU0LWN2</accession>
<dbReference type="Gene3D" id="3.40.50.720">
    <property type="entry name" value="NAD(P)-binding Rossmann-like Domain"/>
    <property type="match status" value="1"/>
</dbReference>
<dbReference type="EMBL" id="JAUSVR010000022">
    <property type="protein sequence ID" value="MDQ0513106.1"/>
    <property type="molecule type" value="Genomic_DNA"/>
</dbReference>
<dbReference type="Proteomes" id="UP001235094">
    <property type="component" value="Unassembled WGS sequence"/>
</dbReference>
<dbReference type="Pfam" id="PF05222">
    <property type="entry name" value="AlaDh_PNT_N"/>
    <property type="match status" value="1"/>
</dbReference>
<keyword evidence="3" id="KW-1185">Reference proteome</keyword>
<comment type="caution">
    <text evidence="2">The sequence shown here is derived from an EMBL/GenBank/DDBJ whole genome shotgun (WGS) entry which is preliminary data.</text>
</comment>
<reference evidence="2 3" key="1">
    <citation type="submission" date="2023-07" db="EMBL/GenBank/DDBJ databases">
        <title>Genomic Encyclopedia of Type Strains, Phase IV (KMG-IV): sequencing the most valuable type-strain genomes for metagenomic binning, comparative biology and taxonomic classification.</title>
        <authorList>
            <person name="Goeker M."/>
        </authorList>
    </citation>
    <scope>NUCLEOTIDE SEQUENCE [LARGE SCALE GENOMIC DNA]</scope>
    <source>
        <strain evidence="2 3">DSM 15561</strain>
    </source>
</reference>
<gene>
    <name evidence="2" type="ORF">QOZ99_004024</name>
</gene>
<feature type="non-terminal residue" evidence="2">
    <location>
        <position position="90"/>
    </location>
</feature>
<dbReference type="InterPro" id="IPR007886">
    <property type="entry name" value="AlaDH/PNT_N"/>
</dbReference>
<proteinExistence type="predicted"/>
<dbReference type="SMART" id="SM01003">
    <property type="entry name" value="AlaDh_PNT_N"/>
    <property type="match status" value="1"/>
</dbReference>
<organism evidence="2 3">
    <name type="scientific">Ancylobacter amanitiformis</name>
    <dbReference type="NCBI Taxonomy" id="217069"/>
    <lineage>
        <taxon>Bacteria</taxon>
        <taxon>Pseudomonadati</taxon>
        <taxon>Pseudomonadota</taxon>
        <taxon>Alphaproteobacteria</taxon>
        <taxon>Hyphomicrobiales</taxon>
        <taxon>Xanthobacteraceae</taxon>
        <taxon>Ancylobacter</taxon>
    </lineage>
</organism>
<feature type="domain" description="Alanine dehydrogenase/pyridine nucleotide transhydrogenase N-terminal" evidence="1">
    <location>
        <begin position="4"/>
        <end position="89"/>
    </location>
</feature>
<sequence length="90" mass="8746">MRLSVLRETAAVEPRVSASADTVKRYVGLGAEVVVASGAGVASGIGDGEYEGAGAVVVADNAAAVAGADIVLGVRRPEAGLVAGARRGAL</sequence>